<sequence>MTVQLENCLVKRYNIIISGGVDGYSRKVMYLNAANNNQASTAYHFFSEAVQKFGLPSRETVGSQPAFLSCASNELPKALQNLKENSDSNGLDHFFGLLGGLLVVGHRPGVILNLTTEEEGQDGHAMFSKDSAYCYACRHFSLLNSGDSVFTSVEGFRKRPGKLEKGHLQRTEAPDTTVTNAPVPVYVQQVEGASPLQGLQAFLKGQPKDLGMVQIMIGVLTLLSAIDLPVKPTPAVLLLWCRLFHKFYIHSRLISDPFDSMILSAQRYLRPAALTFITSLQTLLHNTLDCCCCQFSLFLFIFSSPGLLLAEPLWEDSSVRTGLLFWCGAVTSQGCAALCVCCDSTEDRFVFKAFKV</sequence>
<keyword evidence="3" id="KW-1185">Reference proteome</keyword>
<gene>
    <name evidence="2" type="ORF">G5714_004379</name>
</gene>
<reference evidence="2 3" key="1">
    <citation type="submission" date="2020-04" db="EMBL/GenBank/DDBJ databases">
        <title>Chromosome-level genome assembly of a cyprinid fish Onychostoma macrolepis by integration of Nanopore Sequencing, Bionano and Hi-C technology.</title>
        <authorList>
            <person name="Wang D."/>
        </authorList>
    </citation>
    <scope>NUCLEOTIDE SEQUENCE [LARGE SCALE GENOMIC DNA]</scope>
    <source>
        <strain evidence="2">SWU-2019</strain>
        <tissue evidence="2">Muscle</tissue>
    </source>
</reference>
<comment type="caution">
    <text evidence="2">The sequence shown here is derived from an EMBL/GenBank/DDBJ whole genome shotgun (WGS) entry which is preliminary data.</text>
</comment>
<dbReference type="PANTHER" id="PTHR46791">
    <property type="entry name" value="EXPRESSED PROTEIN"/>
    <property type="match status" value="1"/>
</dbReference>
<dbReference type="AlphaFoldDB" id="A0A7J6D4K1"/>
<name>A0A7J6D4K1_9TELE</name>
<organism evidence="2 3">
    <name type="scientific">Onychostoma macrolepis</name>
    <dbReference type="NCBI Taxonomy" id="369639"/>
    <lineage>
        <taxon>Eukaryota</taxon>
        <taxon>Metazoa</taxon>
        <taxon>Chordata</taxon>
        <taxon>Craniata</taxon>
        <taxon>Vertebrata</taxon>
        <taxon>Euteleostomi</taxon>
        <taxon>Actinopterygii</taxon>
        <taxon>Neopterygii</taxon>
        <taxon>Teleostei</taxon>
        <taxon>Ostariophysi</taxon>
        <taxon>Cypriniformes</taxon>
        <taxon>Cyprinidae</taxon>
        <taxon>Acrossocheilinae</taxon>
        <taxon>Onychostoma</taxon>
    </lineage>
</organism>
<proteinExistence type="predicted"/>
<evidence type="ECO:0000259" key="1">
    <source>
        <dbReference type="Pfam" id="PF24764"/>
    </source>
</evidence>
<dbReference type="PANTHER" id="PTHR46791:SF11">
    <property type="entry name" value="INTEGRASE CATALYTIC DOMAIN-CONTAINING PROTEIN"/>
    <property type="match status" value="1"/>
</dbReference>
<protein>
    <recommendedName>
        <fullName evidence="1">Integrase core domain-containing protein</fullName>
    </recommendedName>
</protein>
<dbReference type="Proteomes" id="UP000579812">
    <property type="component" value="Unassembled WGS sequence"/>
</dbReference>
<feature type="domain" description="Integrase core" evidence="1">
    <location>
        <begin position="10"/>
        <end position="58"/>
    </location>
</feature>
<dbReference type="EMBL" id="JAAMOB010000004">
    <property type="protein sequence ID" value="KAF4114156.1"/>
    <property type="molecule type" value="Genomic_DNA"/>
</dbReference>
<dbReference type="InterPro" id="IPR058913">
    <property type="entry name" value="Integrase_dom_put"/>
</dbReference>
<accession>A0A7J6D4K1</accession>
<dbReference type="Pfam" id="PF24764">
    <property type="entry name" value="rva_4"/>
    <property type="match status" value="1"/>
</dbReference>
<evidence type="ECO:0000313" key="3">
    <source>
        <dbReference type="Proteomes" id="UP000579812"/>
    </source>
</evidence>
<evidence type="ECO:0000313" key="2">
    <source>
        <dbReference type="EMBL" id="KAF4114156.1"/>
    </source>
</evidence>